<gene>
    <name evidence="2" type="ORF">H9660_00675</name>
</gene>
<proteinExistence type="predicted"/>
<feature type="domain" description="Cyclodeaminase/cyclohydrolase" evidence="1">
    <location>
        <begin position="8"/>
        <end position="191"/>
    </location>
</feature>
<dbReference type="Proteomes" id="UP000640335">
    <property type="component" value="Unassembled WGS sequence"/>
</dbReference>
<reference evidence="2 3" key="1">
    <citation type="submission" date="2020-08" db="EMBL/GenBank/DDBJ databases">
        <title>A Genomic Blueprint of the Chicken Gut Microbiome.</title>
        <authorList>
            <person name="Gilroy R."/>
            <person name="Ravi A."/>
            <person name="Getino M."/>
            <person name="Pursley I."/>
            <person name="Horton D.L."/>
            <person name="Alikhan N.-F."/>
            <person name="Baker D."/>
            <person name="Gharbi K."/>
            <person name="Hall N."/>
            <person name="Watson M."/>
            <person name="Adriaenssens E.M."/>
            <person name="Foster-Nyarko E."/>
            <person name="Jarju S."/>
            <person name="Secka A."/>
            <person name="Antonio M."/>
            <person name="Oren A."/>
            <person name="Chaudhuri R."/>
            <person name="La Ragione R.M."/>
            <person name="Hildebrand F."/>
            <person name="Pallen M.J."/>
        </authorList>
    </citation>
    <scope>NUCLEOTIDE SEQUENCE [LARGE SCALE GENOMIC DNA]</scope>
    <source>
        <strain evidence="2 3">Sa3CUN1</strain>
    </source>
</reference>
<accession>A0ABR8PZQ4</accession>
<dbReference type="InterPro" id="IPR036178">
    <property type="entry name" value="Formintransfe-cycloase-like_sf"/>
</dbReference>
<evidence type="ECO:0000313" key="3">
    <source>
        <dbReference type="Proteomes" id="UP000640335"/>
    </source>
</evidence>
<evidence type="ECO:0000259" key="1">
    <source>
        <dbReference type="Pfam" id="PF04961"/>
    </source>
</evidence>
<dbReference type="SUPFAM" id="SSF101262">
    <property type="entry name" value="Methenyltetrahydrofolate cyclohydrolase-like"/>
    <property type="match status" value="1"/>
</dbReference>
<evidence type="ECO:0000313" key="2">
    <source>
        <dbReference type="EMBL" id="MBD7913652.1"/>
    </source>
</evidence>
<dbReference type="Gene3D" id="1.20.120.680">
    <property type="entry name" value="Formiminotetrahydrofolate cyclodeaminase monomer, up-and-down helical bundle"/>
    <property type="match status" value="1"/>
</dbReference>
<dbReference type="Pfam" id="PF04961">
    <property type="entry name" value="FTCD_C"/>
    <property type="match status" value="1"/>
</dbReference>
<dbReference type="RefSeq" id="WP_191747491.1">
    <property type="nucleotide sequence ID" value="NZ_JACSQZ010000002.1"/>
</dbReference>
<keyword evidence="3" id="KW-1185">Reference proteome</keyword>
<dbReference type="EMBL" id="JACSQZ010000002">
    <property type="protein sequence ID" value="MBD7913652.1"/>
    <property type="molecule type" value="Genomic_DNA"/>
</dbReference>
<organism evidence="2 3">
    <name type="scientific">Clostridium gallinarum</name>
    <dbReference type="NCBI Taxonomy" id="2762246"/>
    <lineage>
        <taxon>Bacteria</taxon>
        <taxon>Bacillati</taxon>
        <taxon>Bacillota</taxon>
        <taxon>Clostridia</taxon>
        <taxon>Eubacteriales</taxon>
        <taxon>Clostridiaceae</taxon>
        <taxon>Clostridium</taxon>
    </lineage>
</organism>
<dbReference type="InterPro" id="IPR007044">
    <property type="entry name" value="Cyclodeamin/CycHdrlase"/>
</dbReference>
<protein>
    <submittedName>
        <fullName evidence="2">Cyclodeaminase/cyclohydrolase family protein</fullName>
    </submittedName>
</protein>
<sequence>MLFKEYKINDFLVELSSDAPSPGGGSTAALVSALAGGLNSMVYSLTIDKKAYEILNEEEKKKMISLQNEARKFIEISKEFMEKDREDFLELMSSYKLSKDTEEEIKYRKEKIKENTINAMKTPLNLAEECIKFYDNIEFAVKFGNKNLISDAGVATILLNSAIESAIINVKVNLNSLRNESFAKEIEDKCSSLLNESYIKKSNLMSEINNIIYPKKSL</sequence>
<comment type="caution">
    <text evidence="2">The sequence shown here is derived from an EMBL/GenBank/DDBJ whole genome shotgun (WGS) entry which is preliminary data.</text>
</comment>
<name>A0ABR8PZQ4_9CLOT</name>